<dbReference type="InterPro" id="IPR000668">
    <property type="entry name" value="Peptidase_C1A_C"/>
</dbReference>
<dbReference type="AlphaFoldDB" id="A0A176K1L9"/>
<proteinExistence type="inferred from homology"/>
<feature type="chain" id="PRO_5008047374" description="Peptidase C1A papain C-terminal domain-containing protein" evidence="2">
    <location>
        <begin position="20"/>
        <end position="479"/>
    </location>
</feature>
<feature type="domain" description="Peptidase C1A papain C-terminal" evidence="3">
    <location>
        <begin position="115"/>
        <end position="399"/>
    </location>
</feature>
<dbReference type="CDD" id="cd02619">
    <property type="entry name" value="Peptidase_C1"/>
    <property type="match status" value="1"/>
</dbReference>
<evidence type="ECO:0000256" key="2">
    <source>
        <dbReference type="SAM" id="SignalP"/>
    </source>
</evidence>
<reference evidence="4 5" key="1">
    <citation type="submission" date="2014-02" db="EMBL/GenBank/DDBJ databases">
        <title>Kosmotoga genome sequencing.</title>
        <authorList>
            <person name="Pollo S.M."/>
            <person name="Charchuk R."/>
            <person name="Nesbo C.L."/>
        </authorList>
    </citation>
    <scope>NUCLEOTIDE SEQUENCE [LARGE SCALE GENOMIC DNA]</scope>
    <source>
        <strain evidence="4 5">S304</strain>
    </source>
</reference>
<comment type="caution">
    <text evidence="4">The sequence shown here is derived from an EMBL/GenBank/DDBJ whole genome shotgun (WGS) entry which is preliminary data.</text>
</comment>
<dbReference type="Proteomes" id="UP000077339">
    <property type="component" value="Unassembled WGS sequence"/>
</dbReference>
<dbReference type="GO" id="GO:0006508">
    <property type="term" value="P:proteolysis"/>
    <property type="evidence" value="ECO:0007669"/>
    <property type="project" value="InterPro"/>
</dbReference>
<evidence type="ECO:0000259" key="3">
    <source>
        <dbReference type="SMART" id="SM00645"/>
    </source>
</evidence>
<keyword evidence="2" id="KW-0732">Signal</keyword>
<dbReference type="PANTHER" id="PTHR12411">
    <property type="entry name" value="CYSTEINE PROTEASE FAMILY C1-RELATED"/>
    <property type="match status" value="1"/>
</dbReference>
<dbReference type="EMBL" id="JFHK01000007">
    <property type="protein sequence ID" value="OAA30714.1"/>
    <property type="molecule type" value="Genomic_DNA"/>
</dbReference>
<dbReference type="Gene3D" id="3.90.70.10">
    <property type="entry name" value="Cysteine proteinases"/>
    <property type="match status" value="1"/>
</dbReference>
<dbReference type="OrthoDB" id="3648721at2"/>
<evidence type="ECO:0000313" key="4">
    <source>
        <dbReference type="EMBL" id="OAA30714.1"/>
    </source>
</evidence>
<dbReference type="Pfam" id="PF00112">
    <property type="entry name" value="Peptidase_C1"/>
    <property type="match status" value="1"/>
</dbReference>
<protein>
    <recommendedName>
        <fullName evidence="3">Peptidase C1A papain C-terminal domain-containing protein</fullName>
    </recommendedName>
</protein>
<dbReference type="PROSITE" id="PS00139">
    <property type="entry name" value="THIOL_PROTEASE_CYS"/>
    <property type="match status" value="1"/>
</dbReference>
<evidence type="ECO:0000256" key="1">
    <source>
        <dbReference type="ARBA" id="ARBA00008455"/>
    </source>
</evidence>
<dbReference type="InterPro" id="IPR038765">
    <property type="entry name" value="Papain-like_cys_pep_sf"/>
</dbReference>
<dbReference type="SMART" id="SM00645">
    <property type="entry name" value="Pept_C1"/>
    <property type="match status" value="1"/>
</dbReference>
<accession>A0A176K1L9</accession>
<organism evidence="4 5">
    <name type="scientific">Kosmotoga arenicorallina S304</name>
    <dbReference type="NCBI Taxonomy" id="1453497"/>
    <lineage>
        <taxon>Bacteria</taxon>
        <taxon>Thermotogati</taxon>
        <taxon>Thermotogota</taxon>
        <taxon>Thermotogae</taxon>
        <taxon>Kosmotogales</taxon>
        <taxon>Kosmotogaceae</taxon>
        <taxon>Kosmotoga</taxon>
    </lineage>
</organism>
<gene>
    <name evidence="4" type="ORF">AT15_09825</name>
</gene>
<feature type="signal peptide" evidence="2">
    <location>
        <begin position="1"/>
        <end position="19"/>
    </location>
</feature>
<dbReference type="GO" id="GO:0008234">
    <property type="term" value="F:cysteine-type peptidase activity"/>
    <property type="evidence" value="ECO:0007669"/>
    <property type="project" value="InterPro"/>
</dbReference>
<dbReference type="PATRIC" id="fig|1453497.3.peg.1948"/>
<dbReference type="InterPro" id="IPR000169">
    <property type="entry name" value="Pept_cys_AS"/>
</dbReference>
<dbReference type="PROSITE" id="PS00018">
    <property type="entry name" value="EF_HAND_1"/>
    <property type="match status" value="1"/>
</dbReference>
<dbReference type="SUPFAM" id="SSF54001">
    <property type="entry name" value="Cysteine proteinases"/>
    <property type="match status" value="1"/>
</dbReference>
<dbReference type="STRING" id="1453497.AT15_09825"/>
<keyword evidence="5" id="KW-1185">Reference proteome</keyword>
<dbReference type="InterPro" id="IPR018247">
    <property type="entry name" value="EF_Hand_1_Ca_BS"/>
</dbReference>
<evidence type="ECO:0000313" key="5">
    <source>
        <dbReference type="Proteomes" id="UP000077339"/>
    </source>
</evidence>
<sequence length="479" mass="54996">MKKLFILIVVFAITSSLFAGSLIDEASQRAIEINNKIAEQGLPWKAGVPEVFEKYEAAGISNLDSLISKWAGSRDLPEKARRDMHNYFFNDSATTRDAQLYSTQFLYFAMFDTPLPPSFIQIHTPIRDQGFHGTCWAFATVASFESALQVQKDGLTGEATIFPWELKVDSYDLSEQFVSFHDIDWDIYIESWYDPLQSDAIIQDSNMDVGGNQHFSTYNSIRYGIPLETDFPYSAFDLNPWINWNPTNNDWEDNLVHSTKTVEIYYGDELSWLGFPYGVYINSIKEALIKFGALGVSYTVPEDFYGYMEGIYIPTTNQLTGGHSVTLVGWLDMDAVKALGWVSPDATSVEVNDPFTGLTWYATEFWVIKNSWGDWGWNGYYVVPMVSEELYNFSATYGFGITPWMIEYRAMYVPLFEENYALTEDADFNDDGYVNEEDYQLLMEHMFTYDSNYDISIPRDGYVDHEDVTRFLMIWNSAD</sequence>
<dbReference type="InterPro" id="IPR013128">
    <property type="entry name" value="Peptidase_C1A"/>
</dbReference>
<name>A0A176K1L9_9BACT</name>
<dbReference type="RefSeq" id="WP_068347331.1">
    <property type="nucleotide sequence ID" value="NZ_JFHK01000007.1"/>
</dbReference>
<comment type="similarity">
    <text evidence="1">Belongs to the peptidase C1 family.</text>
</comment>